<dbReference type="Gene3D" id="3.20.20.140">
    <property type="entry name" value="Metal-dependent hydrolases"/>
    <property type="match status" value="1"/>
</dbReference>
<evidence type="ECO:0000256" key="7">
    <source>
        <dbReference type="PIRSR" id="PIRSR038994-3"/>
    </source>
</evidence>
<reference evidence="10" key="1">
    <citation type="submission" date="2016-10" db="EMBL/GenBank/DDBJ databases">
        <authorList>
            <person name="Varghese N."/>
            <person name="Submissions S."/>
        </authorList>
    </citation>
    <scope>NUCLEOTIDE SEQUENCE [LARGE SCALE GENOMIC DNA]</scope>
    <source>
        <strain evidence="10">NLAE-zl-G277</strain>
    </source>
</reference>
<dbReference type="EMBL" id="FOIM01000020">
    <property type="protein sequence ID" value="SET93212.1"/>
    <property type="molecule type" value="Genomic_DNA"/>
</dbReference>
<keyword evidence="3 5" id="KW-0378">Hydrolase</keyword>
<evidence type="ECO:0000259" key="8">
    <source>
        <dbReference type="Pfam" id="PF01979"/>
    </source>
</evidence>
<dbReference type="Proteomes" id="UP000198508">
    <property type="component" value="Unassembled WGS sequence"/>
</dbReference>
<dbReference type="AlphaFoldDB" id="A0A1I0IAY7"/>
<evidence type="ECO:0000256" key="3">
    <source>
        <dbReference type="ARBA" id="ARBA00022801"/>
    </source>
</evidence>
<gene>
    <name evidence="9" type="ORF">SAMN05216313_12017</name>
</gene>
<evidence type="ECO:0000313" key="9">
    <source>
        <dbReference type="EMBL" id="SET93212.1"/>
    </source>
</evidence>
<dbReference type="GO" id="GO:0006046">
    <property type="term" value="P:N-acetylglucosamine catabolic process"/>
    <property type="evidence" value="ECO:0007669"/>
    <property type="project" value="TreeGrafter"/>
</dbReference>
<evidence type="ECO:0000256" key="2">
    <source>
        <dbReference type="ARBA" id="ARBA00022723"/>
    </source>
</evidence>
<dbReference type="InterPro" id="IPR032466">
    <property type="entry name" value="Metal_Hydrolase"/>
</dbReference>
<accession>A0A1I0IAY7</accession>
<evidence type="ECO:0000256" key="4">
    <source>
        <dbReference type="ARBA" id="ARBA00023277"/>
    </source>
</evidence>
<comment type="cofactor">
    <cofactor evidence="7">
        <name>a divalent metal cation</name>
        <dbReference type="ChEBI" id="CHEBI:60240"/>
    </cofactor>
    <text evidence="7">Binds 1 divalent metal cation per subunit.</text>
</comment>
<dbReference type="InterPro" id="IPR006680">
    <property type="entry name" value="Amidohydro-rel"/>
</dbReference>
<evidence type="ECO:0000256" key="6">
    <source>
        <dbReference type="PIRSR" id="PIRSR038994-1"/>
    </source>
</evidence>
<dbReference type="InterPro" id="IPR003764">
    <property type="entry name" value="GlcNAc_6-P_deAcase"/>
</dbReference>
<dbReference type="SUPFAM" id="SSF51338">
    <property type="entry name" value="Composite domain of metallo-dependent hydrolases"/>
    <property type="match status" value="1"/>
</dbReference>
<dbReference type="GO" id="GO:0046872">
    <property type="term" value="F:metal ion binding"/>
    <property type="evidence" value="ECO:0007669"/>
    <property type="project" value="UniProtKB-KW"/>
</dbReference>
<dbReference type="InterPro" id="IPR011059">
    <property type="entry name" value="Metal-dep_hydrolase_composite"/>
</dbReference>
<keyword evidence="4 5" id="KW-0119">Carbohydrate metabolism</keyword>
<feature type="binding site" evidence="7">
    <location>
        <position position="133"/>
    </location>
    <ligand>
        <name>Zn(2+)</name>
        <dbReference type="ChEBI" id="CHEBI:29105"/>
    </ligand>
</feature>
<feature type="domain" description="Amidohydrolase-related" evidence="8">
    <location>
        <begin position="54"/>
        <end position="391"/>
    </location>
</feature>
<dbReference type="Pfam" id="PF01979">
    <property type="entry name" value="Amidohydro_1"/>
    <property type="match status" value="1"/>
</dbReference>
<feature type="active site" description="Proton donor/acceptor" evidence="6">
    <location>
        <position position="282"/>
    </location>
</feature>
<dbReference type="PANTHER" id="PTHR11113:SF14">
    <property type="entry name" value="N-ACETYLGLUCOSAMINE-6-PHOSPHATE DEACETYLASE"/>
    <property type="match status" value="1"/>
</dbReference>
<dbReference type="GO" id="GO:0008448">
    <property type="term" value="F:N-acetylglucosamine-6-phosphate deacetylase activity"/>
    <property type="evidence" value="ECO:0007669"/>
    <property type="project" value="InterPro"/>
</dbReference>
<evidence type="ECO:0000313" key="10">
    <source>
        <dbReference type="Proteomes" id="UP000198508"/>
    </source>
</evidence>
<dbReference type="NCBIfam" id="TIGR00221">
    <property type="entry name" value="nagA"/>
    <property type="match status" value="1"/>
</dbReference>
<feature type="binding site" evidence="7">
    <location>
        <position position="199"/>
    </location>
    <ligand>
        <name>Zn(2+)</name>
        <dbReference type="ChEBI" id="CHEBI:29105"/>
    </ligand>
</feature>
<dbReference type="CDD" id="cd00854">
    <property type="entry name" value="NagA"/>
    <property type="match status" value="1"/>
</dbReference>
<dbReference type="PANTHER" id="PTHR11113">
    <property type="entry name" value="N-ACETYLGLUCOSAMINE-6-PHOSPHATE DEACETYLASE"/>
    <property type="match status" value="1"/>
</dbReference>
<dbReference type="RefSeq" id="WP_092366608.1">
    <property type="nucleotide sequence ID" value="NZ_FOIM01000020.1"/>
</dbReference>
<proteinExistence type="inferred from homology"/>
<feature type="binding site" evidence="7">
    <location>
        <position position="220"/>
    </location>
    <ligand>
        <name>Zn(2+)</name>
        <dbReference type="ChEBI" id="CHEBI:29105"/>
    </ligand>
</feature>
<dbReference type="Gene3D" id="2.30.40.10">
    <property type="entry name" value="Urease, subunit C, domain 1"/>
    <property type="match status" value="1"/>
</dbReference>
<evidence type="ECO:0000256" key="5">
    <source>
        <dbReference type="PIRNR" id="PIRNR038994"/>
    </source>
</evidence>
<protein>
    <submittedName>
        <fullName evidence="9">N-acetylglucosamine 6-phosphate deacetylase</fullName>
    </submittedName>
</protein>
<comment type="similarity">
    <text evidence="1 5">Belongs to the metallo-dependent hydrolases superfamily. NagA family.</text>
</comment>
<dbReference type="STRING" id="460384.SAMN05216313_12017"/>
<evidence type="ECO:0000256" key="1">
    <source>
        <dbReference type="ARBA" id="ARBA00010716"/>
    </source>
</evidence>
<keyword evidence="10" id="KW-1185">Reference proteome</keyword>
<dbReference type="GeneID" id="93280605"/>
<sequence>MTKLLFYNGVILSEHGEINDGYLTVSDGIIERIGKGTPPALDGGYRKVDLNHHILSPGFIDTHTHGAGGADFMDGTLEAFLTACRMHLKHGTTSIMPTSMSCFDDELFQLFDCFEQAKPIRENMPHLLGLHLEGPYFSPEQAGAQPAECMTVPFPDHFERILGRSRGNIRRWSSAPEVPGVIELGETLRKLGILPSIAHSDADYDVVKKAFDAGYHHLTHFYSGMSTIHRKNGYRILGVVESGYLLDDMHIEIICDGIHLPPELLELIFKLKDHDHITLVTDSMRAAGMPEGPTVLGSLKYNFQCVAEDGVAKMPDRSCFAGSTATADRMIRVLVKQLHMPLWNAVKFMTQNPAKLYHIFDRTGSLSAGKNADLLVLDSDINIEQVYVGGVRMGQDS</sequence>
<organism evidence="9 10">
    <name type="scientific">Enterocloster lavalensis</name>
    <dbReference type="NCBI Taxonomy" id="460384"/>
    <lineage>
        <taxon>Bacteria</taxon>
        <taxon>Bacillati</taxon>
        <taxon>Bacillota</taxon>
        <taxon>Clostridia</taxon>
        <taxon>Lachnospirales</taxon>
        <taxon>Lachnospiraceae</taxon>
        <taxon>Enterocloster</taxon>
    </lineage>
</organism>
<dbReference type="PIRSF" id="PIRSF038994">
    <property type="entry name" value="NagA"/>
    <property type="match status" value="1"/>
</dbReference>
<name>A0A1I0IAY7_9FIRM</name>
<keyword evidence="2 7" id="KW-0479">Metal-binding</keyword>
<dbReference type="SUPFAM" id="SSF51556">
    <property type="entry name" value="Metallo-dependent hydrolases"/>
    <property type="match status" value="1"/>
</dbReference>